<accession>A0ABD1VYZ7</accession>
<evidence type="ECO:0000313" key="2">
    <source>
        <dbReference type="Proteomes" id="UP001604336"/>
    </source>
</evidence>
<dbReference type="Proteomes" id="UP001604336">
    <property type="component" value="Unassembled WGS sequence"/>
</dbReference>
<reference evidence="2" key="1">
    <citation type="submission" date="2024-07" db="EMBL/GenBank/DDBJ databases">
        <title>Two chromosome-level genome assemblies of Korean endemic species Abeliophyllum distichum and Forsythia ovata (Oleaceae).</title>
        <authorList>
            <person name="Jang H."/>
        </authorList>
    </citation>
    <scope>NUCLEOTIDE SEQUENCE [LARGE SCALE GENOMIC DNA]</scope>
</reference>
<dbReference type="AlphaFoldDB" id="A0ABD1VYZ7"/>
<proteinExistence type="predicted"/>
<protein>
    <submittedName>
        <fullName evidence="1">Uncharacterized protein</fullName>
    </submittedName>
</protein>
<name>A0ABD1VYZ7_9LAMI</name>
<keyword evidence="2" id="KW-1185">Reference proteome</keyword>
<gene>
    <name evidence="1" type="ORF">Adt_03515</name>
</gene>
<organism evidence="1 2">
    <name type="scientific">Abeliophyllum distichum</name>
    <dbReference type="NCBI Taxonomy" id="126358"/>
    <lineage>
        <taxon>Eukaryota</taxon>
        <taxon>Viridiplantae</taxon>
        <taxon>Streptophyta</taxon>
        <taxon>Embryophyta</taxon>
        <taxon>Tracheophyta</taxon>
        <taxon>Spermatophyta</taxon>
        <taxon>Magnoliopsida</taxon>
        <taxon>eudicotyledons</taxon>
        <taxon>Gunneridae</taxon>
        <taxon>Pentapetalae</taxon>
        <taxon>asterids</taxon>
        <taxon>lamiids</taxon>
        <taxon>Lamiales</taxon>
        <taxon>Oleaceae</taxon>
        <taxon>Forsythieae</taxon>
        <taxon>Abeliophyllum</taxon>
    </lineage>
</organism>
<comment type="caution">
    <text evidence="1">The sequence shown here is derived from an EMBL/GenBank/DDBJ whole genome shotgun (WGS) entry which is preliminary data.</text>
</comment>
<sequence>MGRCILGDVCYPSICVGQFRLNDKEFTSCLDLIFLSFFIFCTFQCSKHGQNSDATDDETYFNDSYYSLGEDDNLIFEQNVTSSIELNARKESTVANEINYSNSLENPPSDELRSVHSDSEEKVVQYLEFNGEKEMMDPELEVGNYSCRQVVLLSKNHNFTHNTGHQQHRTCQSRKLNQREKVLHLNDG</sequence>
<dbReference type="EMBL" id="JBFOLK010000001">
    <property type="protein sequence ID" value="KAL2542537.1"/>
    <property type="molecule type" value="Genomic_DNA"/>
</dbReference>
<evidence type="ECO:0000313" key="1">
    <source>
        <dbReference type="EMBL" id="KAL2542537.1"/>
    </source>
</evidence>